<organism evidence="2">
    <name type="scientific">Tanacetum cinerariifolium</name>
    <name type="common">Dalmatian daisy</name>
    <name type="synonym">Chrysanthemum cinerariifolium</name>
    <dbReference type="NCBI Taxonomy" id="118510"/>
    <lineage>
        <taxon>Eukaryota</taxon>
        <taxon>Viridiplantae</taxon>
        <taxon>Streptophyta</taxon>
        <taxon>Embryophyta</taxon>
        <taxon>Tracheophyta</taxon>
        <taxon>Spermatophyta</taxon>
        <taxon>Magnoliopsida</taxon>
        <taxon>eudicotyledons</taxon>
        <taxon>Gunneridae</taxon>
        <taxon>Pentapetalae</taxon>
        <taxon>asterids</taxon>
        <taxon>campanulids</taxon>
        <taxon>Asterales</taxon>
        <taxon>Asteraceae</taxon>
        <taxon>Asteroideae</taxon>
        <taxon>Anthemideae</taxon>
        <taxon>Anthemidinae</taxon>
        <taxon>Tanacetum</taxon>
    </lineage>
</organism>
<sequence>MIITESTIRRDLQLEDAEGVDCLPNAVIFEQLTLMGLKRRVKKLERRMRSRTHGLKRLYKIGLSARVKSSEDEGLGEEDASKQGRIANIDANENITLVSTHDEQMFDADQCADQDLGGEELKHTKPKAKAKGIVFHEPKESTTTTTVEIPKPRSHDKGKDKMIEEHMKLKKKDKIKLDEEVALKEDLEVLWRLAKDRFEKVKPVDHIDSFLLHNLKTMFKHHVEYNNILYYLLVEKMYPLTNHTLHQMFNDVKLQVDYECEMAFELLRLVKKHLKEGYVSQ</sequence>
<evidence type="ECO:0000256" key="1">
    <source>
        <dbReference type="SAM" id="MobiDB-lite"/>
    </source>
</evidence>
<feature type="compositionally biased region" description="Basic and acidic residues" evidence="1">
    <location>
        <begin position="150"/>
        <end position="159"/>
    </location>
</feature>
<accession>A0A6L2LIM9</accession>
<reference evidence="2" key="1">
    <citation type="journal article" date="2019" name="Sci. Rep.">
        <title>Draft genome of Tanacetum cinerariifolium, the natural source of mosquito coil.</title>
        <authorList>
            <person name="Yamashiro T."/>
            <person name="Shiraishi A."/>
            <person name="Satake H."/>
            <person name="Nakayama K."/>
        </authorList>
    </citation>
    <scope>NUCLEOTIDE SEQUENCE</scope>
</reference>
<evidence type="ECO:0000313" key="2">
    <source>
        <dbReference type="EMBL" id="GEU61651.1"/>
    </source>
</evidence>
<comment type="caution">
    <text evidence="2">The sequence shown here is derived from an EMBL/GenBank/DDBJ whole genome shotgun (WGS) entry which is preliminary data.</text>
</comment>
<name>A0A6L2LIM9_TANCI</name>
<dbReference type="AlphaFoldDB" id="A0A6L2LIM9"/>
<feature type="region of interest" description="Disordered" evidence="1">
    <location>
        <begin position="140"/>
        <end position="159"/>
    </location>
</feature>
<gene>
    <name evidence="2" type="ORF">Tci_033629</name>
</gene>
<dbReference type="EMBL" id="BKCJ010004540">
    <property type="protein sequence ID" value="GEU61651.1"/>
    <property type="molecule type" value="Genomic_DNA"/>
</dbReference>
<proteinExistence type="predicted"/>
<protein>
    <submittedName>
        <fullName evidence="2">Uncharacterized protein</fullName>
    </submittedName>
</protein>